<sequence>MRQLSWDLIGSGPPVVLIGGTNSTTAQTWGATVELLAKDHTLVMPQLPGTGASPLPDGELDAATIAGQLVRCALDAGFDRFAVAGASLGGPLALKVAALFPQHVGQVATLCGYAAPRAGLRMRLELWERLIDSGPEVIGRLLLVLGMPDATAEALPAEALQQMITMLGGDQQPGLLAQLRLARSIDVRSDLTTIAVPALVIAARQDNFVDPAHSQLIAESIPGSELLTLEGSHGLAHEAALDVAAAIARLVRSAP</sequence>
<feature type="domain" description="AB hydrolase-1" evidence="1">
    <location>
        <begin position="15"/>
        <end position="246"/>
    </location>
</feature>
<dbReference type="RefSeq" id="WP_171675212.1">
    <property type="nucleotide sequence ID" value="NZ_BAAAGT010000004.1"/>
</dbReference>
<proteinExistence type="predicted"/>
<evidence type="ECO:0000313" key="3">
    <source>
        <dbReference type="EMBL" id="NOL42712.1"/>
    </source>
</evidence>
<dbReference type="InterPro" id="IPR029058">
    <property type="entry name" value="AB_hydrolase_fold"/>
</dbReference>
<evidence type="ECO:0000313" key="2">
    <source>
        <dbReference type="EMBL" id="MBB6566633.1"/>
    </source>
</evidence>
<dbReference type="EMBL" id="JABJRC010000005">
    <property type="protein sequence ID" value="NOL42712.1"/>
    <property type="molecule type" value="Genomic_DNA"/>
</dbReference>
<dbReference type="EMBL" id="JACHKF010000001">
    <property type="protein sequence ID" value="MBB6566633.1"/>
    <property type="molecule type" value="Genomic_DNA"/>
</dbReference>
<reference evidence="3 4" key="1">
    <citation type="submission" date="2020-05" db="EMBL/GenBank/DDBJ databases">
        <title>Genome sequence of Kribbella sandramycini ATCC 39419.</title>
        <authorList>
            <person name="Maclea K.S."/>
            <person name="Fair J.L."/>
        </authorList>
    </citation>
    <scope>NUCLEOTIDE SEQUENCE [LARGE SCALE GENOMIC DNA]</scope>
    <source>
        <strain evidence="3 4">ATCC 39419</strain>
    </source>
</reference>
<reference evidence="2 5" key="2">
    <citation type="submission" date="2020-08" db="EMBL/GenBank/DDBJ databases">
        <title>Sequencing the genomes of 1000 actinobacteria strains.</title>
        <authorList>
            <person name="Klenk H.-P."/>
        </authorList>
    </citation>
    <scope>NUCLEOTIDE SEQUENCE [LARGE SCALE GENOMIC DNA]</scope>
    <source>
        <strain evidence="2 5">DSM 15626</strain>
    </source>
</reference>
<dbReference type="Pfam" id="PF12697">
    <property type="entry name" value="Abhydrolase_6"/>
    <property type="match status" value="1"/>
</dbReference>
<dbReference type="PANTHER" id="PTHR43798">
    <property type="entry name" value="MONOACYLGLYCEROL LIPASE"/>
    <property type="match status" value="1"/>
</dbReference>
<dbReference type="Proteomes" id="UP000553957">
    <property type="component" value="Unassembled WGS sequence"/>
</dbReference>
<name>A0A7Y4L1R4_9ACTN</name>
<accession>A0A7Y4L1R4</accession>
<dbReference type="Proteomes" id="UP000534306">
    <property type="component" value="Unassembled WGS sequence"/>
</dbReference>
<comment type="caution">
    <text evidence="3">The sequence shown here is derived from an EMBL/GenBank/DDBJ whole genome shotgun (WGS) entry which is preliminary data.</text>
</comment>
<organism evidence="3 4">
    <name type="scientific">Kribbella sandramycini</name>
    <dbReference type="NCBI Taxonomy" id="60450"/>
    <lineage>
        <taxon>Bacteria</taxon>
        <taxon>Bacillati</taxon>
        <taxon>Actinomycetota</taxon>
        <taxon>Actinomycetes</taxon>
        <taxon>Propionibacteriales</taxon>
        <taxon>Kribbellaceae</taxon>
        <taxon>Kribbella</taxon>
    </lineage>
</organism>
<dbReference type="GO" id="GO:0016020">
    <property type="term" value="C:membrane"/>
    <property type="evidence" value="ECO:0007669"/>
    <property type="project" value="TreeGrafter"/>
</dbReference>
<evidence type="ECO:0000313" key="5">
    <source>
        <dbReference type="Proteomes" id="UP000553957"/>
    </source>
</evidence>
<gene>
    <name evidence="2" type="ORF">HNR71_002270</name>
    <name evidence="3" type="ORF">HPO96_20925</name>
</gene>
<dbReference type="PANTHER" id="PTHR43798:SF33">
    <property type="entry name" value="HYDROLASE, PUTATIVE (AFU_ORTHOLOGUE AFUA_2G14860)-RELATED"/>
    <property type="match status" value="1"/>
</dbReference>
<dbReference type="PRINTS" id="PR00111">
    <property type="entry name" value="ABHYDROLASE"/>
</dbReference>
<dbReference type="InterPro" id="IPR000073">
    <property type="entry name" value="AB_hydrolase_1"/>
</dbReference>
<evidence type="ECO:0000259" key="1">
    <source>
        <dbReference type="Pfam" id="PF12697"/>
    </source>
</evidence>
<dbReference type="AlphaFoldDB" id="A0A7Y4L1R4"/>
<evidence type="ECO:0000313" key="4">
    <source>
        <dbReference type="Proteomes" id="UP000534306"/>
    </source>
</evidence>
<dbReference type="GO" id="GO:0016787">
    <property type="term" value="F:hydrolase activity"/>
    <property type="evidence" value="ECO:0007669"/>
    <property type="project" value="UniProtKB-KW"/>
</dbReference>
<keyword evidence="4" id="KW-1185">Reference proteome</keyword>
<dbReference type="Gene3D" id="3.40.50.1820">
    <property type="entry name" value="alpha/beta hydrolase"/>
    <property type="match status" value="1"/>
</dbReference>
<protein>
    <submittedName>
        <fullName evidence="3">Alpha/beta hydrolase</fullName>
    </submittedName>
    <submittedName>
        <fullName evidence="2">Pimeloyl-ACP methyl ester carboxylesterase</fullName>
    </submittedName>
</protein>
<keyword evidence="3" id="KW-0378">Hydrolase</keyword>
<dbReference type="SUPFAM" id="SSF53474">
    <property type="entry name" value="alpha/beta-Hydrolases"/>
    <property type="match status" value="1"/>
</dbReference>
<dbReference type="InterPro" id="IPR050266">
    <property type="entry name" value="AB_hydrolase_sf"/>
</dbReference>